<evidence type="ECO:0000313" key="13">
    <source>
        <dbReference type="EMBL" id="ATX71314.1"/>
    </source>
</evidence>
<dbReference type="PROSITE" id="PS51883">
    <property type="entry name" value="OBG"/>
    <property type="match status" value="1"/>
</dbReference>
<feature type="domain" description="OCT" evidence="11">
    <location>
        <begin position="352"/>
        <end position="430"/>
    </location>
</feature>
<evidence type="ECO:0000256" key="1">
    <source>
        <dbReference type="ARBA" id="ARBA00001946"/>
    </source>
</evidence>
<evidence type="ECO:0000256" key="7">
    <source>
        <dbReference type="ARBA" id="ARBA00022842"/>
    </source>
</evidence>
<dbReference type="InterPro" id="IPR005225">
    <property type="entry name" value="Small_GTP-bd"/>
</dbReference>
<evidence type="ECO:0000256" key="3">
    <source>
        <dbReference type="ARBA" id="ARBA00022490"/>
    </source>
</evidence>
<dbReference type="InterPro" id="IPR027417">
    <property type="entry name" value="P-loop_NTPase"/>
</dbReference>
<keyword evidence="14" id="KW-1185">Reference proteome</keyword>
<dbReference type="SUPFAM" id="SSF82051">
    <property type="entry name" value="Obg GTP-binding protein N-terminal domain"/>
    <property type="match status" value="1"/>
</dbReference>
<keyword evidence="7 9" id="KW-0460">Magnesium</keyword>
<dbReference type="OrthoDB" id="9807318at2"/>
<protein>
    <recommendedName>
        <fullName evidence="9">GTPase Obg</fullName>
        <ecNumber evidence="9">3.6.5.-</ecNumber>
    </recommendedName>
    <alternativeName>
        <fullName evidence="9">GTP-binding protein Obg</fullName>
    </alternativeName>
</protein>
<dbReference type="Pfam" id="PF01926">
    <property type="entry name" value="MMR_HSR1"/>
    <property type="match status" value="1"/>
</dbReference>
<feature type="binding site" evidence="9">
    <location>
        <position position="193"/>
    </location>
    <ligand>
        <name>Mg(2+)</name>
        <dbReference type="ChEBI" id="CHEBI:18420"/>
    </ligand>
</feature>
<dbReference type="PRINTS" id="PR00326">
    <property type="entry name" value="GTP1OBG"/>
</dbReference>
<evidence type="ECO:0000313" key="14">
    <source>
        <dbReference type="Proteomes" id="UP000231179"/>
    </source>
</evidence>
<dbReference type="PROSITE" id="PS51710">
    <property type="entry name" value="G_OBG"/>
    <property type="match status" value="1"/>
</dbReference>
<dbReference type="NCBIfam" id="TIGR03595">
    <property type="entry name" value="Obg_CgtA_exten"/>
    <property type="match status" value="1"/>
</dbReference>
<feature type="binding site" evidence="9">
    <location>
        <begin position="166"/>
        <end position="173"/>
    </location>
    <ligand>
        <name>GTP</name>
        <dbReference type="ChEBI" id="CHEBI:37565"/>
    </ligand>
</feature>
<keyword evidence="5 9" id="KW-0547">Nucleotide-binding</keyword>
<dbReference type="SUPFAM" id="SSF102741">
    <property type="entry name" value="Obg GTP-binding protein C-terminal domain"/>
    <property type="match status" value="1"/>
</dbReference>
<dbReference type="NCBIfam" id="TIGR00231">
    <property type="entry name" value="small_GTP"/>
    <property type="match status" value="1"/>
</dbReference>
<dbReference type="GO" id="GO:0000287">
    <property type="term" value="F:magnesium ion binding"/>
    <property type="evidence" value="ECO:0007669"/>
    <property type="project" value="InterPro"/>
</dbReference>
<keyword evidence="3 9" id="KW-0963">Cytoplasm</keyword>
<evidence type="ECO:0000256" key="4">
    <source>
        <dbReference type="ARBA" id="ARBA00022723"/>
    </source>
</evidence>
<feature type="binding site" evidence="9">
    <location>
        <begin position="213"/>
        <end position="216"/>
    </location>
    <ligand>
        <name>GTP</name>
        <dbReference type="ChEBI" id="CHEBI:37565"/>
    </ligand>
</feature>
<evidence type="ECO:0000259" key="11">
    <source>
        <dbReference type="PROSITE" id="PS51881"/>
    </source>
</evidence>
<dbReference type="InterPro" id="IPR014100">
    <property type="entry name" value="GTP-bd_Obg/CgtA"/>
</dbReference>
<dbReference type="EC" id="3.6.5.-" evidence="9"/>
<dbReference type="GO" id="GO:0005525">
    <property type="term" value="F:GTP binding"/>
    <property type="evidence" value="ECO:0007669"/>
    <property type="project" value="UniProtKB-UniRule"/>
</dbReference>
<dbReference type="GO" id="GO:0042254">
    <property type="term" value="P:ribosome biogenesis"/>
    <property type="evidence" value="ECO:0007669"/>
    <property type="project" value="UniProtKB-UniRule"/>
</dbReference>
<dbReference type="Gene3D" id="3.40.50.300">
    <property type="entry name" value="P-loop containing nucleotide triphosphate hydrolases"/>
    <property type="match status" value="1"/>
</dbReference>
<dbReference type="Pfam" id="PF01018">
    <property type="entry name" value="GTP1_OBG"/>
    <property type="match status" value="1"/>
</dbReference>
<dbReference type="HAMAP" id="MF_01454">
    <property type="entry name" value="GTPase_Obg"/>
    <property type="match status" value="1"/>
</dbReference>
<dbReference type="PANTHER" id="PTHR11702">
    <property type="entry name" value="DEVELOPMENTALLY REGULATED GTP-BINDING PROTEIN-RELATED"/>
    <property type="match status" value="1"/>
</dbReference>
<evidence type="ECO:0000256" key="6">
    <source>
        <dbReference type="ARBA" id="ARBA00022801"/>
    </source>
</evidence>
<dbReference type="FunFam" id="2.70.210.12:FF:000001">
    <property type="entry name" value="GTPase Obg"/>
    <property type="match status" value="1"/>
</dbReference>
<evidence type="ECO:0000256" key="9">
    <source>
        <dbReference type="HAMAP-Rule" id="MF_01454"/>
    </source>
</evidence>
<feature type="binding site" evidence="9">
    <location>
        <position position="173"/>
    </location>
    <ligand>
        <name>Mg(2+)</name>
        <dbReference type="ChEBI" id="CHEBI:18420"/>
    </ligand>
</feature>
<keyword evidence="4 9" id="KW-0479">Metal-binding</keyword>
<dbReference type="EMBL" id="CP024870">
    <property type="protein sequence ID" value="ATX71314.1"/>
    <property type="molecule type" value="Genomic_DNA"/>
</dbReference>
<proteinExistence type="inferred from homology"/>
<dbReference type="Pfam" id="PF09269">
    <property type="entry name" value="DUF1967"/>
    <property type="match status" value="1"/>
</dbReference>
<evidence type="ECO:0000259" key="10">
    <source>
        <dbReference type="PROSITE" id="PS51710"/>
    </source>
</evidence>
<dbReference type="GO" id="GO:0005737">
    <property type="term" value="C:cytoplasm"/>
    <property type="evidence" value="ECO:0007669"/>
    <property type="project" value="UniProtKB-SubCell"/>
</dbReference>
<dbReference type="InterPro" id="IPR045086">
    <property type="entry name" value="OBG_GTPase"/>
</dbReference>
<dbReference type="InterPro" id="IPR006073">
    <property type="entry name" value="GTP-bd"/>
</dbReference>
<keyword evidence="6 9" id="KW-0378">Hydrolase</keyword>
<dbReference type="KEGG" id="scla:SCLARK_001457"/>
<dbReference type="InterPro" id="IPR036346">
    <property type="entry name" value="GTP-bd_prot_GTP1/OBG_C_sf"/>
</dbReference>
<evidence type="ECO:0000256" key="5">
    <source>
        <dbReference type="ARBA" id="ARBA00022741"/>
    </source>
</evidence>
<feature type="domain" description="Obg" evidence="12">
    <location>
        <begin position="1"/>
        <end position="159"/>
    </location>
</feature>
<dbReference type="Proteomes" id="UP000231179">
    <property type="component" value="Chromosome"/>
</dbReference>
<dbReference type="InterPro" id="IPR015349">
    <property type="entry name" value="OCT_dom"/>
</dbReference>
<sequence>MKFVDLAYFNIKSGKGGDGAVSFRHELYVPDGGPNGGDGGKGGDVIFVADEGKSSLLDLKLQKFYAAQDGFKGDIKNMHGKNGKDVIIKVPVGTVLYDAQSNKLLADFIENDQTQVLAIGGRGGRGNARFANSRNKAPTIFEAGDPAIEINIKAELKVLADVGFVGLPNAGKSTLLRAISNSKPEVADYPFTTINPQLGVSRDKSGRTFTVADLPGLIAGASLGKGLGHEFLRHIERCRIICHVIDMSGNYGTEDVVQNYELIKHELKEYNLNLDKRFEIIVANKIDLDEAQINVLYFKEKYPNKLIVEISGLKKQNIEKLLLTIGDALEQVKDEPLWLINDDVAIGYKVYKFEGDTKDVQVKNLGNGRWSVSGADVLKVYQKTPISTDDNLLLFNEKLKKLGVYDTLREKGAQKGDYVRIFDIELEWMD</sequence>
<evidence type="ECO:0000256" key="8">
    <source>
        <dbReference type="ARBA" id="ARBA00023134"/>
    </source>
</evidence>
<feature type="binding site" evidence="9">
    <location>
        <begin position="311"/>
        <end position="313"/>
    </location>
    <ligand>
        <name>GTP</name>
        <dbReference type="ChEBI" id="CHEBI:37565"/>
    </ligand>
</feature>
<feature type="binding site" evidence="9">
    <location>
        <begin position="191"/>
        <end position="195"/>
    </location>
    <ligand>
        <name>GTP</name>
        <dbReference type="ChEBI" id="CHEBI:37565"/>
    </ligand>
</feature>
<dbReference type="InterPro" id="IPR031167">
    <property type="entry name" value="G_OBG"/>
</dbReference>
<name>A0A1Y0L1S0_9MOLU</name>
<evidence type="ECO:0000259" key="12">
    <source>
        <dbReference type="PROSITE" id="PS51883"/>
    </source>
</evidence>
<organism evidence="13 14">
    <name type="scientific">Spiroplasma clarkii</name>
    <dbReference type="NCBI Taxonomy" id="2139"/>
    <lineage>
        <taxon>Bacteria</taxon>
        <taxon>Bacillati</taxon>
        <taxon>Mycoplasmatota</taxon>
        <taxon>Mollicutes</taxon>
        <taxon>Entomoplasmatales</taxon>
        <taxon>Spiroplasmataceae</taxon>
        <taxon>Spiroplasma</taxon>
    </lineage>
</organism>
<dbReference type="NCBIfam" id="NF008955">
    <property type="entry name" value="PRK12297.1"/>
    <property type="match status" value="1"/>
</dbReference>
<dbReference type="NCBIfam" id="TIGR02729">
    <property type="entry name" value="Obg_CgtA"/>
    <property type="match status" value="1"/>
</dbReference>
<dbReference type="Gene3D" id="3.30.300.350">
    <property type="entry name" value="GTP-binding protein OBG, C-terminal domain"/>
    <property type="match status" value="1"/>
</dbReference>
<dbReference type="NCBIfam" id="NF008956">
    <property type="entry name" value="PRK12299.1"/>
    <property type="match status" value="1"/>
</dbReference>
<feature type="binding site" evidence="9">
    <location>
        <begin position="284"/>
        <end position="287"/>
    </location>
    <ligand>
        <name>GTP</name>
        <dbReference type="ChEBI" id="CHEBI:37565"/>
    </ligand>
</feature>
<feature type="domain" description="OBG-type G" evidence="10">
    <location>
        <begin position="160"/>
        <end position="330"/>
    </location>
</feature>
<gene>
    <name evidence="13" type="primary">obgE</name>
    <name evidence="9" type="synonym">obg</name>
    <name evidence="13" type="ORF">SCLAR_v1c10120</name>
</gene>
<dbReference type="CDD" id="cd01898">
    <property type="entry name" value="Obg"/>
    <property type="match status" value="1"/>
</dbReference>
<comment type="subunit">
    <text evidence="9">Monomer.</text>
</comment>
<evidence type="ECO:0000256" key="2">
    <source>
        <dbReference type="ARBA" id="ARBA00007699"/>
    </source>
</evidence>
<dbReference type="PROSITE" id="PS51881">
    <property type="entry name" value="OCT"/>
    <property type="match status" value="1"/>
</dbReference>
<dbReference type="GO" id="GO:0003924">
    <property type="term" value="F:GTPase activity"/>
    <property type="evidence" value="ECO:0007669"/>
    <property type="project" value="UniProtKB-UniRule"/>
</dbReference>
<keyword evidence="8 9" id="KW-0342">GTP-binding</keyword>
<dbReference type="RefSeq" id="WP_100254852.1">
    <property type="nucleotide sequence ID" value="NZ_CP015819.1"/>
</dbReference>
<comment type="cofactor">
    <cofactor evidence="1 9">
        <name>Mg(2+)</name>
        <dbReference type="ChEBI" id="CHEBI:18420"/>
    </cofactor>
</comment>
<comment type="similarity">
    <text evidence="2 9">Belongs to the TRAFAC class OBG-HflX-like GTPase superfamily. OBG GTPase family.</text>
</comment>
<dbReference type="AlphaFoldDB" id="A0A1Y0L1S0"/>
<comment type="subcellular location">
    <subcellularLocation>
        <location evidence="9">Cytoplasm</location>
    </subcellularLocation>
</comment>
<dbReference type="InterPro" id="IPR006169">
    <property type="entry name" value="GTP1_OBG_dom"/>
</dbReference>
<comment type="function">
    <text evidence="9">An essential GTPase which binds GTP, GDP and possibly (p)ppGpp with moderate affinity, with high nucleotide exchange rates and a fairly low GTP hydrolysis rate. Plays a role in control of the cell cycle, stress response, ribosome biogenesis and in those bacteria that undergo differentiation, in morphogenesis control.</text>
</comment>
<dbReference type="PANTHER" id="PTHR11702:SF31">
    <property type="entry name" value="MITOCHONDRIAL RIBOSOME-ASSOCIATED GTPASE 2"/>
    <property type="match status" value="1"/>
</dbReference>
<dbReference type="Gene3D" id="2.70.210.12">
    <property type="entry name" value="GTP1/OBG domain"/>
    <property type="match status" value="1"/>
</dbReference>
<dbReference type="InterPro" id="IPR036726">
    <property type="entry name" value="GTP1_OBG_dom_sf"/>
</dbReference>
<accession>A0A1Y0L1S0</accession>
<reference evidence="13 14" key="1">
    <citation type="submission" date="2017-11" db="EMBL/GenBank/DDBJ databases">
        <title>Complete genome sequence of Spiroplasma clarkii CN-5 (DSM 19994).</title>
        <authorList>
            <person name="Tsai Y.-M."/>
            <person name="Chang A."/>
            <person name="Lo W.-S."/>
            <person name="Kuo C.-H."/>
        </authorList>
    </citation>
    <scope>NUCLEOTIDE SEQUENCE [LARGE SCALE GENOMIC DNA]</scope>
    <source>
        <strain evidence="13 14">CN-5</strain>
    </source>
</reference>
<dbReference type="SUPFAM" id="SSF52540">
    <property type="entry name" value="P-loop containing nucleoside triphosphate hydrolases"/>
    <property type="match status" value="1"/>
</dbReference>